<evidence type="ECO:0000313" key="3">
    <source>
        <dbReference type="EMBL" id="QTC46609.1"/>
    </source>
</evidence>
<protein>
    <submittedName>
        <fullName evidence="3">DUF2531 family protein</fullName>
    </submittedName>
</protein>
<proteinExistence type="predicted"/>
<evidence type="ECO:0000256" key="2">
    <source>
        <dbReference type="SAM" id="SignalP"/>
    </source>
</evidence>
<evidence type="ECO:0000256" key="1">
    <source>
        <dbReference type="SAM" id="MobiDB-lite"/>
    </source>
</evidence>
<evidence type="ECO:0000313" key="4">
    <source>
        <dbReference type="Proteomes" id="UP000663901"/>
    </source>
</evidence>
<name>A0A8A4K7K9_PANAN</name>
<reference evidence="3" key="1">
    <citation type="submission" date="2020-07" db="EMBL/GenBank/DDBJ databases">
        <title>Genome Sequences for Panteoa spp. that cause Center Rot in Onions.</title>
        <authorList>
            <person name="Asselin J.A."/>
            <person name="Helmann T."/>
            <person name="Beer S."/>
            <person name="Stodghill P."/>
        </authorList>
    </citation>
    <scope>NUCLEOTIDE SEQUENCE</scope>
    <source>
        <strain evidence="3">OC5a</strain>
    </source>
</reference>
<dbReference type="Proteomes" id="UP000663901">
    <property type="component" value="Chromosome"/>
</dbReference>
<feature type="signal peptide" evidence="2">
    <location>
        <begin position="1"/>
        <end position="18"/>
    </location>
</feature>
<organism evidence="3 4">
    <name type="scientific">Pantoea ananas</name>
    <name type="common">Erwinia uredovora</name>
    <dbReference type="NCBI Taxonomy" id="553"/>
    <lineage>
        <taxon>Bacteria</taxon>
        <taxon>Pseudomonadati</taxon>
        <taxon>Pseudomonadota</taxon>
        <taxon>Gammaproteobacteria</taxon>
        <taxon>Enterobacterales</taxon>
        <taxon>Erwiniaceae</taxon>
        <taxon>Pantoea</taxon>
    </lineage>
</organism>
<dbReference type="RefSeq" id="WP_028715874.1">
    <property type="nucleotide sequence ID" value="NZ_CP022427.1"/>
</dbReference>
<keyword evidence="2" id="KW-0732">Signal</keyword>
<feature type="chain" id="PRO_5034771640" evidence="2">
    <location>
        <begin position="19"/>
        <end position="130"/>
    </location>
</feature>
<feature type="region of interest" description="Disordered" evidence="1">
    <location>
        <begin position="108"/>
        <end position="130"/>
    </location>
</feature>
<dbReference type="InterPro" id="IPR019684">
    <property type="entry name" value="HofP"/>
</dbReference>
<sequence length="130" mass="14248">MKPVSVILVLLCCGAVHARDPFRPLPGTACLADVEPLSEWRLQGIVGRAPRFQGWLVTPQGHGVKVLSDRPFPMGPWQTVQFTSRTLELSVPGSCSSQRFTFRLKGSLHDKDSDSDVAGALPDARSRQPR</sequence>
<dbReference type="AlphaFoldDB" id="A0A8A4K7K9"/>
<accession>A0A8A4K7K9</accession>
<dbReference type="EMBL" id="CP059084">
    <property type="protein sequence ID" value="QTC46609.1"/>
    <property type="molecule type" value="Genomic_DNA"/>
</dbReference>
<gene>
    <name evidence="3" type="ORF">H0Z12_03185</name>
</gene>
<dbReference type="Pfam" id="PF10748">
    <property type="entry name" value="HofP"/>
    <property type="match status" value="1"/>
</dbReference>